<gene>
    <name evidence="8" type="ORF">IPN75_13170</name>
</gene>
<dbReference type="InterPro" id="IPR051917">
    <property type="entry name" value="Transposase-Integrase"/>
</dbReference>
<dbReference type="InterPro" id="IPR001598">
    <property type="entry name" value="Transposase_IS30_CS"/>
</dbReference>
<dbReference type="InterPro" id="IPR012337">
    <property type="entry name" value="RNaseH-like_sf"/>
</dbReference>
<evidence type="ECO:0000256" key="5">
    <source>
        <dbReference type="ARBA" id="ARBA00023172"/>
    </source>
</evidence>
<dbReference type="PANTHER" id="PTHR10948">
    <property type="entry name" value="TRANSPOSASE"/>
    <property type="match status" value="1"/>
</dbReference>
<evidence type="ECO:0000259" key="7">
    <source>
        <dbReference type="PROSITE" id="PS50994"/>
    </source>
</evidence>
<dbReference type="PROSITE" id="PS01043">
    <property type="entry name" value="TRANSPOSASE_IS30"/>
    <property type="match status" value="1"/>
</dbReference>
<accession>A0A9D7QLC9</accession>
<keyword evidence="5" id="KW-0233">DNA recombination</keyword>
<dbReference type="InterPro" id="IPR036397">
    <property type="entry name" value="RNaseH_sf"/>
</dbReference>
<comment type="function">
    <text evidence="1">Required for the transposition of the insertion element.</text>
</comment>
<dbReference type="GO" id="GO:0015074">
    <property type="term" value="P:DNA integration"/>
    <property type="evidence" value="ECO:0007669"/>
    <property type="project" value="InterPro"/>
</dbReference>
<dbReference type="AlphaFoldDB" id="A0A9D7QLC9"/>
<evidence type="ECO:0000256" key="3">
    <source>
        <dbReference type="ARBA" id="ARBA00022578"/>
    </source>
</evidence>
<dbReference type="SUPFAM" id="SSF53098">
    <property type="entry name" value="Ribonuclease H-like"/>
    <property type="match status" value="1"/>
</dbReference>
<dbReference type="Proteomes" id="UP000808146">
    <property type="component" value="Unassembled WGS sequence"/>
</dbReference>
<protein>
    <submittedName>
        <fullName evidence="8">IS30 family transposase</fullName>
    </submittedName>
</protein>
<dbReference type="GO" id="GO:0003677">
    <property type="term" value="F:DNA binding"/>
    <property type="evidence" value="ECO:0007669"/>
    <property type="project" value="UniProtKB-KW"/>
</dbReference>
<keyword evidence="4" id="KW-0238">DNA-binding</keyword>
<feature type="region of interest" description="Disordered" evidence="6">
    <location>
        <begin position="43"/>
        <end position="70"/>
    </location>
</feature>
<evidence type="ECO:0000313" key="9">
    <source>
        <dbReference type="Proteomes" id="UP000808146"/>
    </source>
</evidence>
<evidence type="ECO:0000256" key="4">
    <source>
        <dbReference type="ARBA" id="ARBA00023125"/>
    </source>
</evidence>
<dbReference type="PROSITE" id="PS50994">
    <property type="entry name" value="INTEGRASE"/>
    <property type="match status" value="1"/>
</dbReference>
<dbReference type="InterPro" id="IPR053392">
    <property type="entry name" value="Transposase_IS30-like"/>
</dbReference>
<evidence type="ECO:0000256" key="6">
    <source>
        <dbReference type="SAM" id="MobiDB-lite"/>
    </source>
</evidence>
<feature type="domain" description="Integrase catalytic" evidence="7">
    <location>
        <begin position="180"/>
        <end position="342"/>
    </location>
</feature>
<dbReference type="Pfam" id="PF13936">
    <property type="entry name" value="HTH_38"/>
    <property type="match status" value="1"/>
</dbReference>
<dbReference type="InterPro" id="IPR025246">
    <property type="entry name" value="IS30-like_HTH"/>
</dbReference>
<sequence>MGTNYKHLSCEERTMIQLSLEQGCTLRAIARSVQRAPSSISRELNRNGWSNPAMAPKRRGRPRVAGGYRAPQAQHRADVLTSTPRCPSRLAFDGPLWGHVERLLREHHSPEQITGILQRMHPDQPTLQASHETIYTALYAMPRGALRSELIACLRQARKSRRPRARGEDRRGTIPDMVSIHQRPPEIDERIIPGHWEGDLIKGARNASSIGTLVERTTLFVTLVKMEDATADTAATAFGTVLNRIDAQKRLSLTYDQGREMTQHARLTETTGVAVYFADPHSPWQRGINENTNGLLRQYFPKGSDLSGFSQAELDAVAWQLNTRPRKSLNFRCPIEMFMPESFDFFEHHHLLVALGT</sequence>
<dbReference type="NCBIfam" id="NF033563">
    <property type="entry name" value="transpos_IS30"/>
    <property type="match status" value="1"/>
</dbReference>
<reference evidence="8" key="1">
    <citation type="submission" date="2020-10" db="EMBL/GenBank/DDBJ databases">
        <title>Connecting structure to function with the recovery of over 1000 high-quality activated sludge metagenome-assembled genomes encoding full-length rRNA genes using long-read sequencing.</title>
        <authorList>
            <person name="Singleton C.M."/>
            <person name="Petriglieri F."/>
            <person name="Kristensen J.M."/>
            <person name="Kirkegaard R.H."/>
            <person name="Michaelsen T.Y."/>
            <person name="Andersen M.H."/>
            <person name="Karst S.M."/>
            <person name="Dueholm M.S."/>
            <person name="Nielsen P.H."/>
            <person name="Albertsen M."/>
        </authorList>
    </citation>
    <scope>NUCLEOTIDE SEQUENCE</scope>
    <source>
        <strain evidence="8">OdNE_18-Q3-R46-58_BAT3C.305</strain>
    </source>
</reference>
<dbReference type="GO" id="GO:0006313">
    <property type="term" value="P:DNA transposition"/>
    <property type="evidence" value="ECO:0007669"/>
    <property type="project" value="InterPro"/>
</dbReference>
<dbReference type="PANTHER" id="PTHR10948:SF23">
    <property type="entry name" value="TRANSPOSASE INSI FOR INSERTION SEQUENCE ELEMENT IS30A-RELATED"/>
    <property type="match status" value="1"/>
</dbReference>
<dbReference type="GO" id="GO:0005829">
    <property type="term" value="C:cytosol"/>
    <property type="evidence" value="ECO:0007669"/>
    <property type="project" value="TreeGrafter"/>
</dbReference>
<evidence type="ECO:0000256" key="2">
    <source>
        <dbReference type="ARBA" id="ARBA00006363"/>
    </source>
</evidence>
<dbReference type="Gene3D" id="3.30.420.10">
    <property type="entry name" value="Ribonuclease H-like superfamily/Ribonuclease H"/>
    <property type="match status" value="1"/>
</dbReference>
<dbReference type="InterPro" id="IPR001584">
    <property type="entry name" value="Integrase_cat-core"/>
</dbReference>
<dbReference type="GO" id="GO:0004803">
    <property type="term" value="F:transposase activity"/>
    <property type="evidence" value="ECO:0007669"/>
    <property type="project" value="InterPro"/>
</dbReference>
<keyword evidence="3" id="KW-0815">Transposition</keyword>
<dbReference type="Pfam" id="PF00665">
    <property type="entry name" value="rve"/>
    <property type="match status" value="1"/>
</dbReference>
<comment type="similarity">
    <text evidence="2">Belongs to the transposase IS30 family.</text>
</comment>
<proteinExistence type="inferred from homology"/>
<organism evidence="8 9">
    <name type="scientific">Candidatus Dechloromonas phosphorivorans</name>
    <dbReference type="NCBI Taxonomy" id="2899244"/>
    <lineage>
        <taxon>Bacteria</taxon>
        <taxon>Pseudomonadati</taxon>
        <taxon>Pseudomonadota</taxon>
        <taxon>Betaproteobacteria</taxon>
        <taxon>Rhodocyclales</taxon>
        <taxon>Azonexaceae</taxon>
        <taxon>Dechloromonas</taxon>
    </lineage>
</organism>
<evidence type="ECO:0000313" key="8">
    <source>
        <dbReference type="EMBL" id="MBK8891242.1"/>
    </source>
</evidence>
<comment type="caution">
    <text evidence="8">The sequence shown here is derived from an EMBL/GenBank/DDBJ whole genome shotgun (WGS) entry which is preliminary data.</text>
</comment>
<name>A0A9D7QLC9_9RHOO</name>
<dbReference type="EMBL" id="JADKBR010000017">
    <property type="protein sequence ID" value="MBK8891242.1"/>
    <property type="molecule type" value="Genomic_DNA"/>
</dbReference>
<evidence type="ECO:0000256" key="1">
    <source>
        <dbReference type="ARBA" id="ARBA00002190"/>
    </source>
</evidence>